<evidence type="ECO:0008006" key="3">
    <source>
        <dbReference type="Google" id="ProtNLM"/>
    </source>
</evidence>
<reference evidence="1 2" key="1">
    <citation type="submission" date="2022-12" db="EMBL/GenBank/DDBJ databases">
        <title>Polyphasic characterization of Geotalea uranireducens NIT-SL11 newly isolated from a complex of sewage sludge and microbially reduced graphene oxide.</title>
        <authorList>
            <person name="Xie L."/>
            <person name="Yoshida N."/>
            <person name="Meng L."/>
        </authorList>
    </citation>
    <scope>NUCLEOTIDE SEQUENCE [LARGE SCALE GENOMIC DNA]</scope>
    <source>
        <strain evidence="1 2">NIT-SL11</strain>
    </source>
</reference>
<sequence>MKLFHIIHKCLAILLLTALLLLNLTAGGMAQVLANHHDDRQTVTVQPAQLSDVEDDGVPLPDFDIPPLDFPPPANEWGRIPPYAPEVSMLTHHEPFRALPQIVADRFIPPQLIS</sequence>
<gene>
    <name evidence="1" type="ORF">GURASL_27010</name>
</gene>
<name>A0ABN6VTY0_9BACT</name>
<protein>
    <recommendedName>
        <fullName evidence="3">Secreted protein</fullName>
    </recommendedName>
</protein>
<evidence type="ECO:0000313" key="1">
    <source>
        <dbReference type="EMBL" id="BDV43778.1"/>
    </source>
</evidence>
<organism evidence="1 2">
    <name type="scientific">Geotalea uraniireducens</name>
    <dbReference type="NCBI Taxonomy" id="351604"/>
    <lineage>
        <taxon>Bacteria</taxon>
        <taxon>Pseudomonadati</taxon>
        <taxon>Thermodesulfobacteriota</taxon>
        <taxon>Desulfuromonadia</taxon>
        <taxon>Geobacterales</taxon>
        <taxon>Geobacteraceae</taxon>
        <taxon>Geotalea</taxon>
    </lineage>
</organism>
<keyword evidence="2" id="KW-1185">Reference proteome</keyword>
<dbReference type="EMBL" id="AP027151">
    <property type="protein sequence ID" value="BDV43778.1"/>
    <property type="molecule type" value="Genomic_DNA"/>
</dbReference>
<dbReference type="RefSeq" id="WP_281999899.1">
    <property type="nucleotide sequence ID" value="NZ_AP027151.1"/>
</dbReference>
<proteinExistence type="predicted"/>
<accession>A0ABN6VTY0</accession>
<evidence type="ECO:0000313" key="2">
    <source>
        <dbReference type="Proteomes" id="UP001317705"/>
    </source>
</evidence>
<dbReference type="Proteomes" id="UP001317705">
    <property type="component" value="Chromosome"/>
</dbReference>